<keyword evidence="6" id="KW-1185">Reference proteome</keyword>
<dbReference type="RefSeq" id="WP_245834196.1">
    <property type="nucleotide sequence ID" value="NZ_PGTY01000001.1"/>
</dbReference>
<dbReference type="GO" id="GO:0005737">
    <property type="term" value="C:cytoplasm"/>
    <property type="evidence" value="ECO:0007669"/>
    <property type="project" value="TreeGrafter"/>
</dbReference>
<dbReference type="InterPro" id="IPR002818">
    <property type="entry name" value="DJ-1/PfpI"/>
</dbReference>
<dbReference type="Gene3D" id="3.40.50.880">
    <property type="match status" value="1"/>
</dbReference>
<keyword evidence="5" id="KW-0645">Protease</keyword>
<dbReference type="SUPFAM" id="SSF52317">
    <property type="entry name" value="Class I glutamine amidotransferase-like"/>
    <property type="match status" value="1"/>
</dbReference>
<comment type="similarity">
    <text evidence="3">Belongs to the peptidase C56 family. HSP31-like subfamily.</text>
</comment>
<sequence>MSTSKKILMIVSNPTVSPVTSWPIGFWWAELSHAYEVFANEGYDIQIASPNGGKLEADGYSDPEDESGYSVQDTISLVFKNDPAKMKLIEDTPALSDINPSHYDALFVVGGQGPMVTMIDDKGVHDFVATFYESGKVTAAVCHGTCILLKTQLSNGDLLVKGKRWTGFANSEEEYAEQAIGQKIQPFWIETEARKLPDTQFEVAGALEEHAIRDGNLITGQQQVSATAAAREVIAALS</sequence>
<organism evidence="5 6">
    <name type="scientific">Yoonia maricola</name>
    <dbReference type="NCBI Taxonomy" id="420999"/>
    <lineage>
        <taxon>Bacteria</taxon>
        <taxon>Pseudomonadati</taxon>
        <taxon>Pseudomonadota</taxon>
        <taxon>Alphaproteobacteria</taxon>
        <taxon>Rhodobacterales</taxon>
        <taxon>Paracoccaceae</taxon>
        <taxon>Yoonia</taxon>
    </lineage>
</organism>
<dbReference type="InterPro" id="IPR029062">
    <property type="entry name" value="Class_I_gatase-like"/>
</dbReference>
<dbReference type="InterPro" id="IPR050325">
    <property type="entry name" value="Prot/Nucl_acid_deglycase"/>
</dbReference>
<dbReference type="GO" id="GO:0019243">
    <property type="term" value="P:methylglyoxal catabolic process to D-lactate via S-lactoyl-glutathione"/>
    <property type="evidence" value="ECO:0007669"/>
    <property type="project" value="TreeGrafter"/>
</dbReference>
<dbReference type="Proteomes" id="UP000228531">
    <property type="component" value="Unassembled WGS sequence"/>
</dbReference>
<comment type="caution">
    <text evidence="5">The sequence shown here is derived from an EMBL/GenBank/DDBJ whole genome shotgun (WGS) entry which is preliminary data.</text>
</comment>
<evidence type="ECO:0000256" key="2">
    <source>
        <dbReference type="ARBA" id="ARBA00023239"/>
    </source>
</evidence>
<dbReference type="Pfam" id="PF01965">
    <property type="entry name" value="DJ-1_PfpI"/>
    <property type="match status" value="1"/>
</dbReference>
<dbReference type="GO" id="GO:0006508">
    <property type="term" value="P:proteolysis"/>
    <property type="evidence" value="ECO:0007669"/>
    <property type="project" value="UniProtKB-KW"/>
</dbReference>
<feature type="domain" description="DJ-1/PfpI" evidence="4">
    <location>
        <begin position="30"/>
        <end position="235"/>
    </location>
</feature>
<keyword evidence="5" id="KW-0378">Hydrolase</keyword>
<dbReference type="EMBL" id="PGTY01000001">
    <property type="protein sequence ID" value="PJI92636.1"/>
    <property type="molecule type" value="Genomic_DNA"/>
</dbReference>
<dbReference type="GO" id="GO:0019172">
    <property type="term" value="F:glyoxalase III activity"/>
    <property type="evidence" value="ECO:0007669"/>
    <property type="project" value="TreeGrafter"/>
</dbReference>
<proteinExistence type="inferred from homology"/>
<gene>
    <name evidence="5" type="ORF">BC777_1493</name>
</gene>
<evidence type="ECO:0000259" key="4">
    <source>
        <dbReference type="Pfam" id="PF01965"/>
    </source>
</evidence>
<dbReference type="PANTHER" id="PTHR48094">
    <property type="entry name" value="PROTEIN/NUCLEIC ACID DEGLYCASE DJ-1-RELATED"/>
    <property type="match status" value="1"/>
</dbReference>
<reference evidence="5 6" key="1">
    <citation type="submission" date="2017-11" db="EMBL/GenBank/DDBJ databases">
        <title>Genomic Encyclopedia of Archaeal and Bacterial Type Strains, Phase II (KMG-II): From Individual Species to Whole Genera.</title>
        <authorList>
            <person name="Goeker M."/>
        </authorList>
    </citation>
    <scope>NUCLEOTIDE SEQUENCE [LARGE SCALE GENOMIC DNA]</scope>
    <source>
        <strain evidence="5 6">DSM 29128</strain>
    </source>
</reference>
<dbReference type="CDD" id="cd03141">
    <property type="entry name" value="GATase1_Hsp31_like"/>
    <property type="match status" value="1"/>
</dbReference>
<protein>
    <submittedName>
        <fullName evidence="5">Putative intracellular protease/amidase</fullName>
    </submittedName>
</protein>
<keyword evidence="2" id="KW-0456">Lyase</keyword>
<evidence type="ECO:0000256" key="3">
    <source>
        <dbReference type="ARBA" id="ARBA00038493"/>
    </source>
</evidence>
<dbReference type="GO" id="GO:0008233">
    <property type="term" value="F:peptidase activity"/>
    <property type="evidence" value="ECO:0007669"/>
    <property type="project" value="UniProtKB-KW"/>
</dbReference>
<dbReference type="PANTHER" id="PTHR48094:SF11">
    <property type="entry name" value="GLUTATHIONE-INDEPENDENT GLYOXALASE HSP31-RELATED"/>
    <property type="match status" value="1"/>
</dbReference>
<keyword evidence="1" id="KW-0346">Stress response</keyword>
<evidence type="ECO:0000313" key="6">
    <source>
        <dbReference type="Proteomes" id="UP000228531"/>
    </source>
</evidence>
<evidence type="ECO:0000256" key="1">
    <source>
        <dbReference type="ARBA" id="ARBA00023016"/>
    </source>
</evidence>
<evidence type="ECO:0000313" key="5">
    <source>
        <dbReference type="EMBL" id="PJI92636.1"/>
    </source>
</evidence>
<accession>A0A2M8WP36</accession>
<dbReference type="AlphaFoldDB" id="A0A2M8WP36"/>
<name>A0A2M8WP36_9RHOB</name>